<evidence type="ECO:0000259" key="1">
    <source>
        <dbReference type="Pfam" id="PF00248"/>
    </source>
</evidence>
<dbReference type="Gene3D" id="3.20.20.100">
    <property type="entry name" value="NADP-dependent oxidoreductase domain"/>
    <property type="match status" value="1"/>
</dbReference>
<dbReference type="PANTHER" id="PTHR43364">
    <property type="entry name" value="NADH-SPECIFIC METHYLGLYOXAL REDUCTASE-RELATED"/>
    <property type="match status" value="1"/>
</dbReference>
<dbReference type="InterPro" id="IPR050523">
    <property type="entry name" value="AKR_Detox_Biosynth"/>
</dbReference>
<dbReference type="PANTHER" id="PTHR43364:SF18">
    <property type="entry name" value="OXIDOREDUCTASE"/>
    <property type="match status" value="1"/>
</dbReference>
<keyword evidence="3" id="KW-1185">Reference proteome</keyword>
<name>A0ABN6Q2I8_NOSCO</name>
<evidence type="ECO:0000313" key="3">
    <source>
        <dbReference type="Proteomes" id="UP001055453"/>
    </source>
</evidence>
<accession>A0ABN6Q2I8</accession>
<dbReference type="Proteomes" id="UP001055453">
    <property type="component" value="Chromosome"/>
</dbReference>
<dbReference type="Pfam" id="PF00248">
    <property type="entry name" value="Aldo_ket_red"/>
    <property type="match status" value="1"/>
</dbReference>
<dbReference type="InterPro" id="IPR023210">
    <property type="entry name" value="NADP_OxRdtase_dom"/>
</dbReference>
<dbReference type="EMBL" id="AP025732">
    <property type="protein sequence ID" value="BDI17100.1"/>
    <property type="molecule type" value="Genomic_DNA"/>
</dbReference>
<evidence type="ECO:0000313" key="2">
    <source>
        <dbReference type="EMBL" id="BDI17100.1"/>
    </source>
</evidence>
<dbReference type="PROSITE" id="PS00062">
    <property type="entry name" value="ALDOKETO_REDUCTASE_2"/>
    <property type="match status" value="1"/>
</dbReference>
<organism evidence="2 3">
    <name type="scientific">Nostoc cf. commune SO-36</name>
    <dbReference type="NCBI Taxonomy" id="449208"/>
    <lineage>
        <taxon>Bacteria</taxon>
        <taxon>Bacillati</taxon>
        <taxon>Cyanobacteriota</taxon>
        <taxon>Cyanophyceae</taxon>
        <taxon>Nostocales</taxon>
        <taxon>Nostocaceae</taxon>
        <taxon>Nostoc</taxon>
    </lineage>
</organism>
<protein>
    <recommendedName>
        <fullName evidence="1">NADP-dependent oxidoreductase domain-containing protein</fullName>
    </recommendedName>
</protein>
<proteinExistence type="predicted"/>
<dbReference type="InterPro" id="IPR036812">
    <property type="entry name" value="NAD(P)_OxRdtase_dom_sf"/>
</dbReference>
<dbReference type="SUPFAM" id="SSF51430">
    <property type="entry name" value="NAD(P)-linked oxidoreductase"/>
    <property type="match status" value="1"/>
</dbReference>
<dbReference type="InterPro" id="IPR018170">
    <property type="entry name" value="Aldo/ket_reductase_CS"/>
</dbReference>
<gene>
    <name evidence="2" type="ORF">ANSO36C_29020</name>
</gene>
<reference evidence="2" key="1">
    <citation type="submission" date="2022-04" db="EMBL/GenBank/DDBJ databases">
        <title>Complete genome sequence of a cyanobacterium, Nostoc sp. SO-36, isolated in Antarctica.</title>
        <authorList>
            <person name="Kanesaki Y."/>
            <person name="Effendi D."/>
            <person name="Sakamoto T."/>
            <person name="Ohtani S."/>
            <person name="Awai K."/>
        </authorList>
    </citation>
    <scope>NUCLEOTIDE SEQUENCE</scope>
    <source>
        <strain evidence="2">SO-36</strain>
    </source>
</reference>
<feature type="domain" description="NADP-dependent oxidoreductase" evidence="1">
    <location>
        <begin position="2"/>
        <end position="203"/>
    </location>
</feature>
<dbReference type="RefSeq" id="WP_251960073.1">
    <property type="nucleotide sequence ID" value="NZ_AP025732.1"/>
</dbReference>
<sequence length="240" mass="27103">MKRLQVDYIDLYQVHGFDPVTPIEETLSVLDDIIATGKVRYIGLCNFSAWQIMKALAIADKYQWHRFESVQAYYSLAGRDLEREIVPLAQDQQLSVLPWSPLAGGLLSGKFKREKDNPTGARRTTFDFPPVDLERTYKIIDALQPIAQSHNCSIARIALAWLLSHNYVTSVLIGAKSVEQLQDNLMAAELTLTKDELSVIDEVKPFTRRVSSMDVKLSSSRAIAWRESSSLIILQDENSC</sequence>